<gene>
    <name evidence="5" type="ORF">ACFO5I_02705</name>
</gene>
<dbReference type="PANTHER" id="PTHR43685">
    <property type="entry name" value="GLYCOSYLTRANSFERASE"/>
    <property type="match status" value="1"/>
</dbReference>
<dbReference type="EMBL" id="JBHSGS010000013">
    <property type="protein sequence ID" value="MFC4718655.1"/>
    <property type="molecule type" value="Genomic_DNA"/>
</dbReference>
<evidence type="ECO:0000313" key="6">
    <source>
        <dbReference type="Proteomes" id="UP001595969"/>
    </source>
</evidence>
<organism evidence="5 6">
    <name type="scientific">Enterococcus lemanii</name>
    <dbReference type="NCBI Taxonomy" id="1159752"/>
    <lineage>
        <taxon>Bacteria</taxon>
        <taxon>Bacillati</taxon>
        <taxon>Bacillota</taxon>
        <taxon>Bacilli</taxon>
        <taxon>Lactobacillales</taxon>
        <taxon>Enterococcaceae</taxon>
        <taxon>Enterococcus</taxon>
    </lineage>
</organism>
<evidence type="ECO:0000256" key="3">
    <source>
        <dbReference type="ARBA" id="ARBA00022679"/>
    </source>
</evidence>
<dbReference type="InterPro" id="IPR029044">
    <property type="entry name" value="Nucleotide-diphossugar_trans"/>
</dbReference>
<accession>A0ABV9MV24</accession>
<keyword evidence="3" id="KW-0808">Transferase</keyword>
<dbReference type="Proteomes" id="UP001595969">
    <property type="component" value="Unassembled WGS sequence"/>
</dbReference>
<dbReference type="InterPro" id="IPR001173">
    <property type="entry name" value="Glyco_trans_2-like"/>
</dbReference>
<dbReference type="SUPFAM" id="SSF53448">
    <property type="entry name" value="Nucleotide-diphospho-sugar transferases"/>
    <property type="match status" value="1"/>
</dbReference>
<dbReference type="RefSeq" id="WP_204653954.1">
    <property type="nucleotide sequence ID" value="NZ_JAFBFD010000016.1"/>
</dbReference>
<dbReference type="Pfam" id="PF00535">
    <property type="entry name" value="Glycos_transf_2"/>
    <property type="match status" value="1"/>
</dbReference>
<keyword evidence="2" id="KW-0328">Glycosyltransferase</keyword>
<evidence type="ECO:0000313" key="5">
    <source>
        <dbReference type="EMBL" id="MFC4718655.1"/>
    </source>
</evidence>
<evidence type="ECO:0000256" key="1">
    <source>
        <dbReference type="ARBA" id="ARBA00006739"/>
    </source>
</evidence>
<feature type="domain" description="Glycosyltransferase 2-like" evidence="4">
    <location>
        <begin position="5"/>
        <end position="161"/>
    </location>
</feature>
<evidence type="ECO:0000256" key="2">
    <source>
        <dbReference type="ARBA" id="ARBA00022676"/>
    </source>
</evidence>
<comment type="similarity">
    <text evidence="1">Belongs to the glycosyltransferase 2 family.</text>
</comment>
<comment type="caution">
    <text evidence="5">The sequence shown here is derived from an EMBL/GenBank/DDBJ whole genome shotgun (WGS) entry which is preliminary data.</text>
</comment>
<reference evidence="6" key="1">
    <citation type="journal article" date="2019" name="Int. J. Syst. Evol. Microbiol.">
        <title>The Global Catalogue of Microorganisms (GCM) 10K type strain sequencing project: providing services to taxonomists for standard genome sequencing and annotation.</title>
        <authorList>
            <consortium name="The Broad Institute Genomics Platform"/>
            <consortium name="The Broad Institute Genome Sequencing Center for Infectious Disease"/>
            <person name="Wu L."/>
            <person name="Ma J."/>
        </authorList>
    </citation>
    <scope>NUCLEOTIDE SEQUENCE [LARGE SCALE GENOMIC DNA]</scope>
    <source>
        <strain evidence="6">CGMCC 1.19032</strain>
    </source>
</reference>
<dbReference type="PANTHER" id="PTHR43685:SF5">
    <property type="entry name" value="GLYCOSYLTRANSFERASE EPSE-RELATED"/>
    <property type="match status" value="1"/>
</dbReference>
<name>A0ABV9MV24_9ENTE</name>
<keyword evidence="6" id="KW-1185">Reference proteome</keyword>
<dbReference type="InterPro" id="IPR050834">
    <property type="entry name" value="Glycosyltransf_2"/>
</dbReference>
<protein>
    <submittedName>
        <fullName evidence="5">Glycosyltransferase family 2 protein</fullName>
    </submittedName>
</protein>
<evidence type="ECO:0000259" key="4">
    <source>
        <dbReference type="Pfam" id="PF00535"/>
    </source>
</evidence>
<dbReference type="Gene3D" id="3.90.550.10">
    <property type="entry name" value="Spore Coat Polysaccharide Biosynthesis Protein SpsA, Chain A"/>
    <property type="match status" value="1"/>
</dbReference>
<sequence length="267" mass="31294">MVKASFIMGTMNSSSRISKTIDSIIAQTEKEWELIVFDDGSIDGTYEILKNYANIDNRIKVYRNEKNLKLQKTLNKAISQSSSPYLVRIDDDDLCLPNRLEKQLKFMNENPDYVICGSNANLIENGVVWGEIKKNEKPTKLDIYSGRSFIHPSVIMRTDIIKKLGGYDESPKYERCEDYELWCRIYSHGYIGYNLQESLINYHESKNDYLKRTNKNRIIFINASLVQKKKMRIGIIGYKHIFNNIIKLMIPNFFIYQFKKIKLIKKN</sequence>
<proteinExistence type="inferred from homology"/>